<evidence type="ECO:0000313" key="5">
    <source>
        <dbReference type="Proteomes" id="UP001431010"/>
    </source>
</evidence>
<name>A0ABY3RC17_9BRAD</name>
<proteinExistence type="predicted"/>
<evidence type="ECO:0000259" key="3">
    <source>
        <dbReference type="PROSITE" id="PS50994"/>
    </source>
</evidence>
<dbReference type="SUPFAM" id="SSF53098">
    <property type="entry name" value="Ribonuclease H-like"/>
    <property type="match status" value="1"/>
</dbReference>
<dbReference type="InterPro" id="IPR036397">
    <property type="entry name" value="RNaseH_sf"/>
</dbReference>
<dbReference type="PANTHER" id="PTHR10948:SF23">
    <property type="entry name" value="TRANSPOSASE INSI FOR INSERTION SEQUENCE ELEMENT IS30A-RELATED"/>
    <property type="match status" value="1"/>
</dbReference>
<sequence length="339" mass="38569">MGRHYSQLSATERNDLHSRMLNGESLRSIARSLGRAASTLSREISRNSEDGEEYDACIAGYARRWRRRHGMVKLRDGSALRAWVFAHIRRGWSPQQISGKLRRQRDDEQQQGPRLPTVSHETIYRAIYVLPRGQIRKELVSFLRQHHSQRLPLRRRTDKRGGMIGMISIHERPADVLGREFPGDWEGDLIKGAGNASAIGTLIERKSRFTILVKMKDCSSSAALIGFRRELGKVPAAMRKSLAYDQGKEMVRHGELSKALKLKVYFCDPHSPWQRPSNENMNGLVRQYLPKGCDLSIYEQKDLNAIAESLNTRPRACLSFQTPMEVFTSECAKLELAAA</sequence>
<dbReference type="PANTHER" id="PTHR10948">
    <property type="entry name" value="TRANSPOSASE"/>
    <property type="match status" value="1"/>
</dbReference>
<dbReference type="InterPro" id="IPR051917">
    <property type="entry name" value="Transposase-Integrase"/>
</dbReference>
<dbReference type="PROSITE" id="PS50994">
    <property type="entry name" value="INTEGRASE"/>
    <property type="match status" value="1"/>
</dbReference>
<dbReference type="InterPro" id="IPR001584">
    <property type="entry name" value="Integrase_cat-core"/>
</dbReference>
<protein>
    <submittedName>
        <fullName evidence="4">IS30 family transposase</fullName>
    </submittedName>
</protein>
<keyword evidence="1" id="KW-0233">DNA recombination</keyword>
<dbReference type="Pfam" id="PF13936">
    <property type="entry name" value="HTH_38"/>
    <property type="match status" value="1"/>
</dbReference>
<dbReference type="Pfam" id="PF00665">
    <property type="entry name" value="rve"/>
    <property type="match status" value="1"/>
</dbReference>
<feature type="domain" description="Integrase catalytic" evidence="3">
    <location>
        <begin position="169"/>
        <end position="331"/>
    </location>
</feature>
<dbReference type="InterPro" id="IPR012337">
    <property type="entry name" value="RNaseH-like_sf"/>
</dbReference>
<accession>A0ABY3RC17</accession>
<feature type="region of interest" description="Disordered" evidence="2">
    <location>
        <begin position="96"/>
        <end position="115"/>
    </location>
</feature>
<evidence type="ECO:0000313" key="4">
    <source>
        <dbReference type="EMBL" id="UFZ04813.1"/>
    </source>
</evidence>
<dbReference type="InterPro" id="IPR053392">
    <property type="entry name" value="Transposase_IS30-like"/>
</dbReference>
<gene>
    <name evidence="4" type="ORF">LQG66_00335</name>
</gene>
<dbReference type="InterPro" id="IPR025246">
    <property type="entry name" value="IS30-like_HTH"/>
</dbReference>
<evidence type="ECO:0000256" key="1">
    <source>
        <dbReference type="ARBA" id="ARBA00023172"/>
    </source>
</evidence>
<dbReference type="RefSeq" id="WP_231322130.1">
    <property type="nucleotide sequence ID" value="NZ_CP088156.1"/>
</dbReference>
<dbReference type="Gene3D" id="3.30.420.10">
    <property type="entry name" value="Ribonuclease H-like superfamily/Ribonuclease H"/>
    <property type="match status" value="1"/>
</dbReference>
<organism evidence="4 5">
    <name type="scientific">Bradyrhizobium ontarionense</name>
    <dbReference type="NCBI Taxonomy" id="2898149"/>
    <lineage>
        <taxon>Bacteria</taxon>
        <taxon>Pseudomonadati</taxon>
        <taxon>Pseudomonadota</taxon>
        <taxon>Alphaproteobacteria</taxon>
        <taxon>Hyphomicrobiales</taxon>
        <taxon>Nitrobacteraceae</taxon>
        <taxon>Bradyrhizobium</taxon>
    </lineage>
</organism>
<keyword evidence="5" id="KW-1185">Reference proteome</keyword>
<dbReference type="NCBIfam" id="NF033563">
    <property type="entry name" value="transpos_IS30"/>
    <property type="match status" value="1"/>
</dbReference>
<dbReference type="EMBL" id="CP088156">
    <property type="protein sequence ID" value="UFZ04813.1"/>
    <property type="molecule type" value="Genomic_DNA"/>
</dbReference>
<dbReference type="Proteomes" id="UP001431010">
    <property type="component" value="Chromosome"/>
</dbReference>
<evidence type="ECO:0000256" key="2">
    <source>
        <dbReference type="SAM" id="MobiDB-lite"/>
    </source>
</evidence>
<reference evidence="4" key="1">
    <citation type="journal article" date="2024" name="Antonie Van Leeuwenhoek">
        <title>Bradyrhizobium ontarionense sp. nov., a novel bacterial symbiont isolated from Aeschynomene indica (Indian jointvetch), harbours photosynthesis, nitrogen fixation and nitrous oxide (N2O) reductase genes.</title>
        <authorList>
            <person name="Bromfield E.S.P."/>
            <person name="Cloutier S."/>
        </authorList>
    </citation>
    <scope>NUCLEOTIDE SEQUENCE</scope>
    <source>
        <strain evidence="4">A19</strain>
    </source>
</reference>